<comment type="function">
    <text evidence="12 13">The RecF protein is involved in DNA metabolism; it is required for DNA replication and normal SOS inducibility. RecF binds preferentially to single-stranded, linear DNA. It also seems to bind ATP.</text>
</comment>
<evidence type="ECO:0000313" key="15">
    <source>
        <dbReference type="EMBL" id="MFL0248559.1"/>
    </source>
</evidence>
<dbReference type="PROSITE" id="PS00618">
    <property type="entry name" value="RECF_2"/>
    <property type="match status" value="1"/>
</dbReference>
<keyword evidence="4 12" id="KW-0963">Cytoplasm</keyword>
<keyword evidence="6 12" id="KW-0547">Nucleotide-binding</keyword>
<keyword evidence="8 12" id="KW-0067">ATP-binding</keyword>
<dbReference type="RefSeq" id="WP_406770984.1">
    <property type="nucleotide sequence ID" value="NZ_JBJHZZ010000020.1"/>
</dbReference>
<accession>A0ABW8T7K3</accession>
<evidence type="ECO:0000256" key="13">
    <source>
        <dbReference type="RuleBase" id="RU000578"/>
    </source>
</evidence>
<evidence type="ECO:0000256" key="11">
    <source>
        <dbReference type="ARBA" id="ARBA00023236"/>
    </source>
</evidence>
<dbReference type="HAMAP" id="MF_00365">
    <property type="entry name" value="RecF"/>
    <property type="match status" value="1"/>
</dbReference>
<evidence type="ECO:0000256" key="10">
    <source>
        <dbReference type="ARBA" id="ARBA00023204"/>
    </source>
</evidence>
<dbReference type="Proteomes" id="UP001623591">
    <property type="component" value="Unassembled WGS sequence"/>
</dbReference>
<feature type="domain" description="RecF/RecN/SMC N-terminal" evidence="14">
    <location>
        <begin position="2"/>
        <end position="359"/>
    </location>
</feature>
<dbReference type="InterPro" id="IPR018078">
    <property type="entry name" value="DNA-binding_RecF_CS"/>
</dbReference>
<evidence type="ECO:0000256" key="5">
    <source>
        <dbReference type="ARBA" id="ARBA00022705"/>
    </source>
</evidence>
<evidence type="ECO:0000256" key="6">
    <source>
        <dbReference type="ARBA" id="ARBA00022741"/>
    </source>
</evidence>
<organism evidence="15 16">
    <name type="scientific">Candidatus Clostridium stratigraminis</name>
    <dbReference type="NCBI Taxonomy" id="3381661"/>
    <lineage>
        <taxon>Bacteria</taxon>
        <taxon>Bacillati</taxon>
        <taxon>Bacillota</taxon>
        <taxon>Clostridia</taxon>
        <taxon>Eubacteriales</taxon>
        <taxon>Clostridiaceae</taxon>
        <taxon>Clostridium</taxon>
    </lineage>
</organism>
<keyword evidence="10 12" id="KW-0234">DNA repair</keyword>
<keyword evidence="5 12" id="KW-0235">DNA replication</keyword>
<dbReference type="Pfam" id="PF02463">
    <property type="entry name" value="SMC_N"/>
    <property type="match status" value="1"/>
</dbReference>
<dbReference type="PANTHER" id="PTHR32182:SF0">
    <property type="entry name" value="DNA REPLICATION AND REPAIR PROTEIN RECF"/>
    <property type="match status" value="1"/>
</dbReference>
<dbReference type="SUPFAM" id="SSF52540">
    <property type="entry name" value="P-loop containing nucleoside triphosphate hydrolases"/>
    <property type="match status" value="1"/>
</dbReference>
<comment type="similarity">
    <text evidence="2 12 13">Belongs to the RecF family.</text>
</comment>
<evidence type="ECO:0000256" key="4">
    <source>
        <dbReference type="ARBA" id="ARBA00022490"/>
    </source>
</evidence>
<dbReference type="PROSITE" id="PS00617">
    <property type="entry name" value="RECF_1"/>
    <property type="match status" value="1"/>
</dbReference>
<keyword evidence="16" id="KW-1185">Reference proteome</keyword>
<dbReference type="InterPro" id="IPR003395">
    <property type="entry name" value="RecF/RecN/SMC_N"/>
</dbReference>
<keyword evidence="7 12" id="KW-0227">DNA damage</keyword>
<evidence type="ECO:0000256" key="8">
    <source>
        <dbReference type="ARBA" id="ARBA00022840"/>
    </source>
</evidence>
<dbReference type="CDD" id="cd03242">
    <property type="entry name" value="ABC_RecF"/>
    <property type="match status" value="1"/>
</dbReference>
<evidence type="ECO:0000256" key="3">
    <source>
        <dbReference type="ARBA" id="ARBA00020170"/>
    </source>
</evidence>
<dbReference type="Gene3D" id="3.40.50.300">
    <property type="entry name" value="P-loop containing nucleotide triphosphate hydrolases"/>
    <property type="match status" value="1"/>
</dbReference>
<name>A0ABW8T7K3_9CLOT</name>
<dbReference type="PANTHER" id="PTHR32182">
    <property type="entry name" value="DNA REPLICATION AND REPAIR PROTEIN RECF"/>
    <property type="match status" value="1"/>
</dbReference>
<gene>
    <name evidence="12 15" type="primary">recF</name>
    <name evidence="15" type="ORF">ACJDUG_16555</name>
</gene>
<dbReference type="InterPro" id="IPR027417">
    <property type="entry name" value="P-loop_NTPase"/>
</dbReference>
<sequence length="370" mass="43258">MYVKKLQLINFRNYEDLNIELNKGVNIFIGDNAQGKTNILEAIYYCSLAKSHRTNRDKELINWNSDEAYMQSYISRERLDKNIDIKIFKDGKKGIRINKIKVTKIQELIGVFNVVLFSPEDLKIVKESPAYRRRFLDIEICKLNPRYYYSLVQYNKVLNERNSLLKKWNGNIEEIIGIYDNQLAKYGSLIIKERLKYIKLLNDKGKVIHKDITSNAEDISFKYISSLKSHQNIEEELNLLLKKNLKSDIEKKITSHGPHRDDFSININDIDTRNYGSQGQQRTSVLTIKFSSLEIIKEQTGEYPVLLLDDVLSELDLNRQKYILNSIKNVQTIITCTGIENIKSYLDEKSKIFNVKDGKINKEFILNQVR</sequence>
<dbReference type="InterPro" id="IPR042174">
    <property type="entry name" value="RecF_2"/>
</dbReference>
<evidence type="ECO:0000313" key="16">
    <source>
        <dbReference type="Proteomes" id="UP001623591"/>
    </source>
</evidence>
<comment type="caution">
    <text evidence="15">The sequence shown here is derived from an EMBL/GenBank/DDBJ whole genome shotgun (WGS) entry which is preliminary data.</text>
</comment>
<protein>
    <recommendedName>
        <fullName evidence="3 12">DNA replication and repair protein RecF</fullName>
    </recommendedName>
</protein>
<feature type="binding site" evidence="12">
    <location>
        <begin position="30"/>
        <end position="37"/>
    </location>
    <ligand>
        <name>ATP</name>
        <dbReference type="ChEBI" id="CHEBI:30616"/>
    </ligand>
</feature>
<evidence type="ECO:0000256" key="2">
    <source>
        <dbReference type="ARBA" id="ARBA00008016"/>
    </source>
</evidence>
<evidence type="ECO:0000256" key="1">
    <source>
        <dbReference type="ARBA" id="ARBA00004496"/>
    </source>
</evidence>
<dbReference type="Gene3D" id="1.20.1050.90">
    <property type="entry name" value="RecF/RecN/SMC, N-terminal domain"/>
    <property type="match status" value="1"/>
</dbReference>
<comment type="subcellular location">
    <subcellularLocation>
        <location evidence="1 12 13">Cytoplasm</location>
    </subcellularLocation>
</comment>
<keyword evidence="9 12" id="KW-0238">DNA-binding</keyword>
<evidence type="ECO:0000256" key="12">
    <source>
        <dbReference type="HAMAP-Rule" id="MF_00365"/>
    </source>
</evidence>
<reference evidence="15 16" key="1">
    <citation type="submission" date="2024-11" db="EMBL/GenBank/DDBJ databases">
        <authorList>
            <person name="Heng Y.C."/>
            <person name="Lim A.C.H."/>
            <person name="Lee J.K.Y."/>
            <person name="Kittelmann S."/>
        </authorList>
    </citation>
    <scope>NUCLEOTIDE SEQUENCE [LARGE SCALE GENOMIC DNA]</scope>
    <source>
        <strain evidence="15 16">WILCCON 0185</strain>
    </source>
</reference>
<keyword evidence="11 12" id="KW-0742">SOS response</keyword>
<evidence type="ECO:0000256" key="9">
    <source>
        <dbReference type="ARBA" id="ARBA00023125"/>
    </source>
</evidence>
<dbReference type="NCBIfam" id="TIGR00611">
    <property type="entry name" value="recf"/>
    <property type="match status" value="1"/>
</dbReference>
<evidence type="ECO:0000256" key="7">
    <source>
        <dbReference type="ARBA" id="ARBA00022763"/>
    </source>
</evidence>
<evidence type="ECO:0000259" key="14">
    <source>
        <dbReference type="Pfam" id="PF02463"/>
    </source>
</evidence>
<dbReference type="EMBL" id="JBJHZZ010000020">
    <property type="protein sequence ID" value="MFL0248559.1"/>
    <property type="molecule type" value="Genomic_DNA"/>
</dbReference>
<proteinExistence type="inferred from homology"/>
<dbReference type="InterPro" id="IPR001238">
    <property type="entry name" value="DNA-binding_RecF"/>
</dbReference>